<name>A0A8J3FYX5_9PSEU</name>
<reference evidence="1" key="2">
    <citation type="submission" date="2020-09" db="EMBL/GenBank/DDBJ databases">
        <authorList>
            <person name="Sun Q."/>
            <person name="Zhou Y."/>
        </authorList>
    </citation>
    <scope>NUCLEOTIDE SEQUENCE</scope>
    <source>
        <strain evidence="1">CGMCC 4.5737</strain>
    </source>
</reference>
<evidence type="ECO:0000313" key="1">
    <source>
        <dbReference type="EMBL" id="GGM75644.1"/>
    </source>
</evidence>
<accession>A0A8J3FYX5</accession>
<comment type="caution">
    <text evidence="1">The sequence shown here is derived from an EMBL/GenBank/DDBJ whole genome shotgun (WGS) entry which is preliminary data.</text>
</comment>
<sequence length="100" mass="10173">MPTVNIAAGKVGAHGITLSANVETDVQFADDLVAVEVLSHDGAAAVYLTVDGSAPAVEGDNCHVLPAVVGAIQLEPPTYTGTRVRMISAGTPTLSVMRMA</sequence>
<dbReference type="EMBL" id="BMMK01000035">
    <property type="protein sequence ID" value="GGM75644.1"/>
    <property type="molecule type" value="Genomic_DNA"/>
</dbReference>
<gene>
    <name evidence="1" type="ORF">GCM10012275_52930</name>
</gene>
<evidence type="ECO:0000313" key="2">
    <source>
        <dbReference type="Proteomes" id="UP000637578"/>
    </source>
</evidence>
<protein>
    <submittedName>
        <fullName evidence="1">Uncharacterized protein</fullName>
    </submittedName>
</protein>
<proteinExistence type="predicted"/>
<reference evidence="1" key="1">
    <citation type="journal article" date="2014" name="Int. J. Syst. Evol. Microbiol.">
        <title>Complete genome sequence of Corynebacterium casei LMG S-19264T (=DSM 44701T), isolated from a smear-ripened cheese.</title>
        <authorList>
            <consortium name="US DOE Joint Genome Institute (JGI-PGF)"/>
            <person name="Walter F."/>
            <person name="Albersmeier A."/>
            <person name="Kalinowski J."/>
            <person name="Ruckert C."/>
        </authorList>
    </citation>
    <scope>NUCLEOTIDE SEQUENCE</scope>
    <source>
        <strain evidence="1">CGMCC 4.5737</strain>
    </source>
</reference>
<dbReference type="AlphaFoldDB" id="A0A8J3FYX5"/>
<dbReference type="Proteomes" id="UP000637578">
    <property type="component" value="Unassembled WGS sequence"/>
</dbReference>
<keyword evidence="2" id="KW-1185">Reference proteome</keyword>
<dbReference type="RefSeq" id="WP_189061139.1">
    <property type="nucleotide sequence ID" value="NZ_BMMK01000035.1"/>
</dbReference>
<organism evidence="1 2">
    <name type="scientific">Longimycelium tulufanense</name>
    <dbReference type="NCBI Taxonomy" id="907463"/>
    <lineage>
        <taxon>Bacteria</taxon>
        <taxon>Bacillati</taxon>
        <taxon>Actinomycetota</taxon>
        <taxon>Actinomycetes</taxon>
        <taxon>Pseudonocardiales</taxon>
        <taxon>Pseudonocardiaceae</taxon>
        <taxon>Longimycelium</taxon>
    </lineage>
</organism>